<evidence type="ECO:0000313" key="1">
    <source>
        <dbReference type="EMBL" id="GFI40525.1"/>
    </source>
</evidence>
<name>A0A829Z977_9FIRM</name>
<sequence>MKKIVLVLFIVGIFLTPISAEQEITNIYHEESKEQKIIRQLYEDKNVRTYKFIVKNAVEDSFLDIVFYIDGEIKRTDISVLEFQNETDYFIIGMTLETLVIRSHRTKRKKYSTKAMNKIDVGFTYALQKIRFIREDNTPIKNGDLILQFENSINNHNYRIDLKYSLEG</sequence>
<gene>
    <name evidence="1" type="ORF">IMSAGC017_00558</name>
</gene>
<evidence type="ECO:0000313" key="2">
    <source>
        <dbReference type="Proteomes" id="UP000490821"/>
    </source>
</evidence>
<dbReference type="RefSeq" id="WP_172472022.1">
    <property type="nucleotide sequence ID" value="NZ_BLMI01000057.1"/>
</dbReference>
<accession>A0A829Z977</accession>
<comment type="caution">
    <text evidence="1">The sequence shown here is derived from an EMBL/GenBank/DDBJ whole genome shotgun (WGS) entry which is preliminary data.</text>
</comment>
<dbReference type="EMBL" id="BLMI01000057">
    <property type="protein sequence ID" value="GFI40525.1"/>
    <property type="molecule type" value="Genomic_DNA"/>
</dbReference>
<organism evidence="1 2">
    <name type="scientific">Thomasclavelia cocleata</name>
    <dbReference type="NCBI Taxonomy" id="69824"/>
    <lineage>
        <taxon>Bacteria</taxon>
        <taxon>Bacillati</taxon>
        <taxon>Bacillota</taxon>
        <taxon>Erysipelotrichia</taxon>
        <taxon>Erysipelotrichales</taxon>
        <taxon>Coprobacillaceae</taxon>
        <taxon>Thomasclavelia</taxon>
    </lineage>
</organism>
<dbReference type="AlphaFoldDB" id="A0A829Z977"/>
<reference evidence="1 2" key="1">
    <citation type="journal article" date="2020" name="Microbiome">
        <title>Single-cell genomics of uncultured bacteria reveals dietary fiber responders in the mouse gut microbiota.</title>
        <authorList>
            <person name="Chijiiwa R."/>
            <person name="Hosokawa M."/>
            <person name="Kogawa M."/>
            <person name="Nishikawa Y."/>
            <person name="Ide K."/>
            <person name="Sakanashi C."/>
            <person name="Takahashi K."/>
            <person name="Takeyama H."/>
        </authorList>
    </citation>
    <scope>NUCLEOTIDE SEQUENCE [LARGE SCALE GENOMIC DNA]</scope>
    <source>
        <strain evidence="1">IMSAGC_017</strain>
    </source>
</reference>
<proteinExistence type="predicted"/>
<dbReference type="Proteomes" id="UP000490821">
    <property type="component" value="Unassembled WGS sequence"/>
</dbReference>
<protein>
    <submittedName>
        <fullName evidence="1">Uncharacterized protein</fullName>
    </submittedName>
</protein>